<gene>
    <name evidence="1" type="ORF">MPH_02868</name>
</gene>
<organism evidence="1 2">
    <name type="scientific">Macrophomina phaseolina (strain MS6)</name>
    <name type="common">Charcoal rot fungus</name>
    <dbReference type="NCBI Taxonomy" id="1126212"/>
    <lineage>
        <taxon>Eukaryota</taxon>
        <taxon>Fungi</taxon>
        <taxon>Dikarya</taxon>
        <taxon>Ascomycota</taxon>
        <taxon>Pezizomycotina</taxon>
        <taxon>Dothideomycetes</taxon>
        <taxon>Dothideomycetes incertae sedis</taxon>
        <taxon>Botryosphaeriales</taxon>
        <taxon>Botryosphaeriaceae</taxon>
        <taxon>Macrophomina</taxon>
    </lineage>
</organism>
<dbReference type="VEuPathDB" id="FungiDB:MPH_02868"/>
<evidence type="ECO:0000313" key="1">
    <source>
        <dbReference type="EMBL" id="EKG19799.1"/>
    </source>
</evidence>
<dbReference type="HOGENOM" id="CLU_1421665_0_0_1"/>
<dbReference type="Proteomes" id="UP000007129">
    <property type="component" value="Unassembled WGS sequence"/>
</dbReference>
<dbReference type="EMBL" id="AHHD01000108">
    <property type="protein sequence ID" value="EKG19799.1"/>
    <property type="molecule type" value="Genomic_DNA"/>
</dbReference>
<accession>K2SBL9</accession>
<dbReference type="InParanoid" id="K2SBL9"/>
<evidence type="ECO:0000313" key="2">
    <source>
        <dbReference type="Proteomes" id="UP000007129"/>
    </source>
</evidence>
<name>K2SBL9_MACPH</name>
<dbReference type="AlphaFoldDB" id="K2SBL9"/>
<comment type="caution">
    <text evidence="1">The sequence shown here is derived from an EMBL/GenBank/DDBJ whole genome shotgun (WGS) entry which is preliminary data.</text>
</comment>
<reference evidence="1 2" key="1">
    <citation type="journal article" date="2012" name="BMC Genomics">
        <title>Tools to kill: Genome of one of the most destructive plant pathogenic fungi Macrophomina phaseolina.</title>
        <authorList>
            <person name="Islam M.S."/>
            <person name="Haque M.S."/>
            <person name="Islam M.M."/>
            <person name="Emdad E.M."/>
            <person name="Halim A."/>
            <person name="Hossen Q.M.M."/>
            <person name="Hossain M.Z."/>
            <person name="Ahmed B."/>
            <person name="Rahim S."/>
            <person name="Rahman M.S."/>
            <person name="Alam M.M."/>
            <person name="Hou S."/>
            <person name="Wan X."/>
            <person name="Saito J.A."/>
            <person name="Alam M."/>
        </authorList>
    </citation>
    <scope>NUCLEOTIDE SEQUENCE [LARGE SCALE GENOMIC DNA]</scope>
    <source>
        <strain evidence="1 2">MS6</strain>
    </source>
</reference>
<sequence>MAVLDYYCCHSFHGLTVAHGKGTIGDYSFLRPLPCGLTSARRIVPPSTLTHTFKLLYIILNIGQCDCWKMRLRQRKNRPNGSILLTAFPADLRRRCLGKLQCISRTKSPRLQELYDPSSLCVISALKPGHFKWRPYTTDLSLRKAYKSRWARELDRRGWGSDATGPGNIMEISLIGPCLICETCRTLFWVE</sequence>
<proteinExistence type="predicted"/>
<protein>
    <submittedName>
        <fullName evidence="1">Uncharacterized protein</fullName>
    </submittedName>
</protein>